<dbReference type="AlphaFoldDB" id="A0A549TBA2"/>
<evidence type="ECO:0000256" key="1">
    <source>
        <dbReference type="ARBA" id="ARBA00012528"/>
    </source>
</evidence>
<feature type="domain" description="GGDEF" evidence="3">
    <location>
        <begin position="38"/>
        <end position="147"/>
    </location>
</feature>
<dbReference type="EMBL" id="VJMG01000023">
    <property type="protein sequence ID" value="TRL39159.1"/>
    <property type="molecule type" value="Genomic_DNA"/>
</dbReference>
<accession>A0A549TBA2</accession>
<dbReference type="InterPro" id="IPR000160">
    <property type="entry name" value="GGDEF_dom"/>
</dbReference>
<keyword evidence="5" id="KW-1185">Reference proteome</keyword>
<dbReference type="NCBIfam" id="TIGR00254">
    <property type="entry name" value="GGDEF"/>
    <property type="match status" value="1"/>
</dbReference>
<organism evidence="4 5">
    <name type="scientific">Rhizobium straminoryzae</name>
    <dbReference type="NCBI Taxonomy" id="1387186"/>
    <lineage>
        <taxon>Bacteria</taxon>
        <taxon>Pseudomonadati</taxon>
        <taxon>Pseudomonadota</taxon>
        <taxon>Alphaproteobacteria</taxon>
        <taxon>Hyphomicrobiales</taxon>
        <taxon>Rhizobiaceae</taxon>
        <taxon>Rhizobium/Agrobacterium group</taxon>
        <taxon>Rhizobium</taxon>
    </lineage>
</organism>
<dbReference type="GO" id="GO:0052621">
    <property type="term" value="F:diguanylate cyclase activity"/>
    <property type="evidence" value="ECO:0007669"/>
    <property type="project" value="UniProtKB-EC"/>
</dbReference>
<dbReference type="InterPro" id="IPR050469">
    <property type="entry name" value="Diguanylate_Cyclase"/>
</dbReference>
<dbReference type="InterPro" id="IPR029787">
    <property type="entry name" value="Nucleotide_cyclase"/>
</dbReference>
<evidence type="ECO:0000313" key="4">
    <source>
        <dbReference type="EMBL" id="TRL39159.1"/>
    </source>
</evidence>
<dbReference type="Proteomes" id="UP000316801">
    <property type="component" value="Unassembled WGS sequence"/>
</dbReference>
<evidence type="ECO:0000259" key="3">
    <source>
        <dbReference type="PROSITE" id="PS50887"/>
    </source>
</evidence>
<dbReference type="SUPFAM" id="SSF55073">
    <property type="entry name" value="Nucleotide cyclase"/>
    <property type="match status" value="1"/>
</dbReference>
<dbReference type="PANTHER" id="PTHR45138">
    <property type="entry name" value="REGULATORY COMPONENTS OF SENSORY TRANSDUCTION SYSTEM"/>
    <property type="match status" value="1"/>
</dbReference>
<reference evidence="4 5" key="1">
    <citation type="submission" date="2019-07" db="EMBL/GenBank/DDBJ databases">
        <title>Ln-dependent methylotrophs.</title>
        <authorList>
            <person name="Tani A."/>
        </authorList>
    </citation>
    <scope>NUCLEOTIDE SEQUENCE [LARGE SCALE GENOMIC DNA]</scope>
    <source>
        <strain evidence="4 5">SM12</strain>
    </source>
</reference>
<dbReference type="GO" id="GO:0043709">
    <property type="term" value="P:cell adhesion involved in single-species biofilm formation"/>
    <property type="evidence" value="ECO:0007669"/>
    <property type="project" value="TreeGrafter"/>
</dbReference>
<dbReference type="InterPro" id="IPR043128">
    <property type="entry name" value="Rev_trsase/Diguanyl_cyclase"/>
</dbReference>
<name>A0A549TBA2_9HYPH</name>
<protein>
    <recommendedName>
        <fullName evidence="1">diguanylate cyclase</fullName>
        <ecNumber evidence="1">2.7.7.65</ecNumber>
    </recommendedName>
</protein>
<dbReference type="GO" id="GO:0005886">
    <property type="term" value="C:plasma membrane"/>
    <property type="evidence" value="ECO:0007669"/>
    <property type="project" value="TreeGrafter"/>
</dbReference>
<evidence type="ECO:0000313" key="5">
    <source>
        <dbReference type="Proteomes" id="UP000316801"/>
    </source>
</evidence>
<gene>
    <name evidence="4" type="ORF">FNA46_10350</name>
</gene>
<dbReference type="PANTHER" id="PTHR45138:SF9">
    <property type="entry name" value="DIGUANYLATE CYCLASE DGCM-RELATED"/>
    <property type="match status" value="1"/>
</dbReference>
<dbReference type="Pfam" id="PF00990">
    <property type="entry name" value="GGDEF"/>
    <property type="match status" value="1"/>
</dbReference>
<comment type="caution">
    <text evidence="4">The sequence shown here is derived from an EMBL/GenBank/DDBJ whole genome shotgun (WGS) entry which is preliminary data.</text>
</comment>
<comment type="catalytic activity">
    <reaction evidence="2">
        <text>2 GTP = 3',3'-c-di-GMP + 2 diphosphate</text>
        <dbReference type="Rhea" id="RHEA:24898"/>
        <dbReference type="ChEBI" id="CHEBI:33019"/>
        <dbReference type="ChEBI" id="CHEBI:37565"/>
        <dbReference type="ChEBI" id="CHEBI:58805"/>
        <dbReference type="EC" id="2.7.7.65"/>
    </reaction>
</comment>
<dbReference type="GO" id="GO:1902201">
    <property type="term" value="P:negative regulation of bacterial-type flagellum-dependent cell motility"/>
    <property type="evidence" value="ECO:0007669"/>
    <property type="project" value="TreeGrafter"/>
</dbReference>
<dbReference type="EC" id="2.7.7.65" evidence="1"/>
<sequence length="147" mass="16356">MWQSTGTATPPNVIPSPALLNRGGFVHAVSAFHGSHLLPEVMLLCDIDCFKAINHRSGRRTDDHVLVAVARELTGTIDGRKRIGRFGGEQLMVFVADVTKSDAAGATETRRRRLHWHGWQQNERIHRVTVRFCVCLVPVAREISPVV</sequence>
<evidence type="ECO:0000256" key="2">
    <source>
        <dbReference type="ARBA" id="ARBA00034247"/>
    </source>
</evidence>
<dbReference type="PROSITE" id="PS50887">
    <property type="entry name" value="GGDEF"/>
    <property type="match status" value="1"/>
</dbReference>
<proteinExistence type="predicted"/>
<dbReference type="Gene3D" id="3.30.70.270">
    <property type="match status" value="1"/>
</dbReference>